<sequence>MVMIIAITPSKSVITVSPRIRPDCRSRPKRPASRTVPIHQPESLPKPVTPNRPLSTSTPTLLQLLLPTLLLPVLLVRLLPLPALLEFHLSLLTLPSPLTSLPPKPPPPPLPPPKLNLPPSPPPLAISSIRFCPSTWKFEYRISVFQHSVSLWKARIPPGCKAPSRLRFWGPPALVVPVSYSNFLNTTSRRNTFAPQSEPSIGAAWSVIPAFAS</sequence>
<dbReference type="AlphaFoldDB" id="A0AAG5CZT9"/>
<evidence type="ECO:0000313" key="2">
    <source>
        <dbReference type="EnsemblMetazoa" id="ENSAATROPP004129"/>
    </source>
</evidence>
<feature type="region of interest" description="Disordered" evidence="1">
    <location>
        <begin position="21"/>
        <end position="53"/>
    </location>
</feature>
<protein>
    <submittedName>
        <fullName evidence="2">Uncharacterized protein</fullName>
    </submittedName>
</protein>
<dbReference type="Proteomes" id="UP000075880">
    <property type="component" value="Unassembled WGS sequence"/>
</dbReference>
<accession>A0AAG5CZT9</accession>
<organism evidence="2 3">
    <name type="scientific">Anopheles atroparvus</name>
    <name type="common">European mosquito</name>
    <dbReference type="NCBI Taxonomy" id="41427"/>
    <lineage>
        <taxon>Eukaryota</taxon>
        <taxon>Metazoa</taxon>
        <taxon>Ecdysozoa</taxon>
        <taxon>Arthropoda</taxon>
        <taxon>Hexapoda</taxon>
        <taxon>Insecta</taxon>
        <taxon>Pterygota</taxon>
        <taxon>Neoptera</taxon>
        <taxon>Endopterygota</taxon>
        <taxon>Diptera</taxon>
        <taxon>Nematocera</taxon>
        <taxon>Culicoidea</taxon>
        <taxon>Culicidae</taxon>
        <taxon>Anophelinae</taxon>
        <taxon>Anopheles</taxon>
    </lineage>
</organism>
<evidence type="ECO:0000256" key="1">
    <source>
        <dbReference type="SAM" id="MobiDB-lite"/>
    </source>
</evidence>
<proteinExistence type="predicted"/>
<reference evidence="2" key="1">
    <citation type="submission" date="2024-04" db="UniProtKB">
        <authorList>
            <consortium name="EnsemblMetazoa"/>
        </authorList>
    </citation>
    <scope>IDENTIFICATION</scope>
    <source>
        <strain evidence="2">EBRO</strain>
    </source>
</reference>
<dbReference type="EnsemblMetazoa" id="ENSAATROPT004304">
    <property type="protein sequence ID" value="ENSAATROPP004129"/>
    <property type="gene ID" value="ENSAATROPG003405"/>
</dbReference>
<name>A0AAG5CZT9_ANOAO</name>
<keyword evidence="3" id="KW-1185">Reference proteome</keyword>
<evidence type="ECO:0000313" key="3">
    <source>
        <dbReference type="Proteomes" id="UP000075880"/>
    </source>
</evidence>